<protein>
    <submittedName>
        <fullName evidence="1">Uncharacterized protein</fullName>
    </submittedName>
</protein>
<dbReference type="Proteomes" id="UP001221546">
    <property type="component" value="Chromosome"/>
</dbReference>
<proteinExistence type="predicted"/>
<accession>A0ABY8JH47</accession>
<sequence>MISKPDDLPSDLVSALAALQAEREARLRAEAVAANWQAQAANAQAQRTHTTKTA</sequence>
<dbReference type="RefSeq" id="WP_310885538.1">
    <property type="nucleotide sequence ID" value="NZ_CP121646.1"/>
</dbReference>
<reference evidence="1 2" key="1">
    <citation type="submission" date="2023-04" db="EMBL/GenBank/DDBJ databases">
        <title>Australian commercial rhizobial inoculants.</title>
        <authorList>
            <person name="Kohlmeier M.G."/>
            <person name="O'Hara G.W."/>
            <person name="Colombi E."/>
            <person name="Ramsay J.P."/>
            <person name="Terpolilli J."/>
        </authorList>
    </citation>
    <scope>NUCLEOTIDE SEQUENCE [LARGE SCALE GENOMIC DNA]</scope>
    <source>
        <strain evidence="1 2">CB627</strain>
    </source>
</reference>
<dbReference type="EMBL" id="CP121646">
    <property type="protein sequence ID" value="WFU64927.1"/>
    <property type="molecule type" value="Genomic_DNA"/>
</dbReference>
<gene>
    <name evidence="1" type="ORF">QA636_05110</name>
</gene>
<organism evidence="1 2">
    <name type="scientific">Bradyrhizobium brasilense</name>
    <dbReference type="NCBI Taxonomy" id="1419277"/>
    <lineage>
        <taxon>Bacteria</taxon>
        <taxon>Pseudomonadati</taxon>
        <taxon>Pseudomonadota</taxon>
        <taxon>Alphaproteobacteria</taxon>
        <taxon>Hyphomicrobiales</taxon>
        <taxon>Nitrobacteraceae</taxon>
        <taxon>Bradyrhizobium</taxon>
    </lineage>
</organism>
<evidence type="ECO:0000313" key="1">
    <source>
        <dbReference type="EMBL" id="WFU64927.1"/>
    </source>
</evidence>
<name>A0ABY8JH47_9BRAD</name>
<evidence type="ECO:0000313" key="2">
    <source>
        <dbReference type="Proteomes" id="UP001221546"/>
    </source>
</evidence>
<keyword evidence="2" id="KW-1185">Reference proteome</keyword>